<feature type="signal peptide" evidence="1">
    <location>
        <begin position="1"/>
        <end position="19"/>
    </location>
</feature>
<dbReference type="Proteomes" id="UP000308549">
    <property type="component" value="Unassembled WGS sequence"/>
</dbReference>
<gene>
    <name evidence="2" type="ORF">B0A50_04308</name>
</gene>
<keyword evidence="3" id="KW-1185">Reference proteome</keyword>
<feature type="chain" id="PRO_5020505409" evidence="1">
    <location>
        <begin position="20"/>
        <end position="160"/>
    </location>
</feature>
<name>A0A4U0TXT2_9PEZI</name>
<evidence type="ECO:0000256" key="1">
    <source>
        <dbReference type="SAM" id="SignalP"/>
    </source>
</evidence>
<sequence length="160" mass="17960">MTNICAPLLASVWTFKVNADTMLTPAWWVPLSWLPLSPEATEIEFSDHPTYHTKHEVDDSYPNSGQDCSFAEGDAHNKKLTSSSDDFVSMYQNAEDNTDSIFDHCAFESILTIDTLHANLSMYRGVAAYAAGLGRHHACLNASLDVDISMQEHVRFWQLF</sequence>
<proteinExistence type="predicted"/>
<dbReference type="AlphaFoldDB" id="A0A4U0TXT2"/>
<evidence type="ECO:0000313" key="2">
    <source>
        <dbReference type="EMBL" id="TKA26862.1"/>
    </source>
</evidence>
<keyword evidence="1" id="KW-0732">Signal</keyword>
<dbReference type="EMBL" id="NAJL01000026">
    <property type="protein sequence ID" value="TKA26862.1"/>
    <property type="molecule type" value="Genomic_DNA"/>
</dbReference>
<comment type="caution">
    <text evidence="2">The sequence shown here is derived from an EMBL/GenBank/DDBJ whole genome shotgun (WGS) entry which is preliminary data.</text>
</comment>
<reference evidence="2 3" key="1">
    <citation type="submission" date="2017-03" db="EMBL/GenBank/DDBJ databases">
        <title>Genomes of endolithic fungi from Antarctica.</title>
        <authorList>
            <person name="Coleine C."/>
            <person name="Masonjones S."/>
            <person name="Stajich J.E."/>
        </authorList>
    </citation>
    <scope>NUCLEOTIDE SEQUENCE [LARGE SCALE GENOMIC DNA]</scope>
    <source>
        <strain evidence="2 3">CCFEE 6315</strain>
    </source>
</reference>
<accession>A0A4U0TXT2</accession>
<organism evidence="2 3">
    <name type="scientific">Salinomyces thailandicus</name>
    <dbReference type="NCBI Taxonomy" id="706561"/>
    <lineage>
        <taxon>Eukaryota</taxon>
        <taxon>Fungi</taxon>
        <taxon>Dikarya</taxon>
        <taxon>Ascomycota</taxon>
        <taxon>Pezizomycotina</taxon>
        <taxon>Dothideomycetes</taxon>
        <taxon>Dothideomycetidae</taxon>
        <taxon>Mycosphaerellales</taxon>
        <taxon>Teratosphaeriaceae</taxon>
        <taxon>Salinomyces</taxon>
    </lineage>
</organism>
<evidence type="ECO:0000313" key="3">
    <source>
        <dbReference type="Proteomes" id="UP000308549"/>
    </source>
</evidence>
<protein>
    <submittedName>
        <fullName evidence="2">Uncharacterized protein</fullName>
    </submittedName>
</protein>